<dbReference type="AlphaFoldDB" id="A0A4Z2IQK1"/>
<reference evidence="2 3" key="1">
    <citation type="submission" date="2019-03" db="EMBL/GenBank/DDBJ databases">
        <title>First draft genome of Liparis tanakae, snailfish: a comprehensive survey of snailfish specific genes.</title>
        <authorList>
            <person name="Kim W."/>
            <person name="Song I."/>
            <person name="Jeong J.-H."/>
            <person name="Kim D."/>
            <person name="Kim S."/>
            <person name="Ryu S."/>
            <person name="Song J.Y."/>
            <person name="Lee S.K."/>
        </authorList>
    </citation>
    <scope>NUCLEOTIDE SEQUENCE [LARGE SCALE GENOMIC DNA]</scope>
    <source>
        <tissue evidence="2">Muscle</tissue>
    </source>
</reference>
<evidence type="ECO:0000313" key="2">
    <source>
        <dbReference type="EMBL" id="TNN80111.1"/>
    </source>
</evidence>
<dbReference type="Proteomes" id="UP000314294">
    <property type="component" value="Unassembled WGS sequence"/>
</dbReference>
<name>A0A4Z2IQK1_9TELE</name>
<comment type="caution">
    <text evidence="2">The sequence shown here is derived from an EMBL/GenBank/DDBJ whole genome shotgun (WGS) entry which is preliminary data.</text>
</comment>
<proteinExistence type="predicted"/>
<dbReference type="InterPro" id="IPR010916">
    <property type="entry name" value="TonB_box_CS"/>
</dbReference>
<feature type="transmembrane region" description="Helical" evidence="1">
    <location>
        <begin position="50"/>
        <end position="69"/>
    </location>
</feature>
<feature type="transmembrane region" description="Helical" evidence="1">
    <location>
        <begin position="498"/>
        <end position="517"/>
    </location>
</feature>
<organism evidence="2 3">
    <name type="scientific">Liparis tanakae</name>
    <name type="common">Tanaka's snailfish</name>
    <dbReference type="NCBI Taxonomy" id="230148"/>
    <lineage>
        <taxon>Eukaryota</taxon>
        <taxon>Metazoa</taxon>
        <taxon>Chordata</taxon>
        <taxon>Craniata</taxon>
        <taxon>Vertebrata</taxon>
        <taxon>Euteleostomi</taxon>
        <taxon>Actinopterygii</taxon>
        <taxon>Neopterygii</taxon>
        <taxon>Teleostei</taxon>
        <taxon>Neoteleostei</taxon>
        <taxon>Acanthomorphata</taxon>
        <taxon>Eupercaria</taxon>
        <taxon>Perciformes</taxon>
        <taxon>Cottioidei</taxon>
        <taxon>Cottales</taxon>
        <taxon>Liparidae</taxon>
        <taxon>Liparis</taxon>
    </lineage>
</organism>
<keyword evidence="1" id="KW-0472">Membrane</keyword>
<evidence type="ECO:0000313" key="3">
    <source>
        <dbReference type="Proteomes" id="UP000314294"/>
    </source>
</evidence>
<keyword evidence="1" id="KW-0812">Transmembrane</keyword>
<accession>A0A4Z2IQK1</accession>
<dbReference type="PROSITE" id="PS00430">
    <property type="entry name" value="TONB_DEPENDENT_REC_1"/>
    <property type="match status" value="1"/>
</dbReference>
<feature type="transmembrane region" description="Helical" evidence="1">
    <location>
        <begin position="640"/>
        <end position="659"/>
    </location>
</feature>
<evidence type="ECO:0000256" key="1">
    <source>
        <dbReference type="SAM" id="Phobius"/>
    </source>
</evidence>
<protein>
    <submittedName>
        <fullName evidence="2">Uncharacterized protein</fullName>
    </submittedName>
</protein>
<feature type="transmembrane region" description="Helical" evidence="1">
    <location>
        <begin position="25"/>
        <end position="43"/>
    </location>
</feature>
<keyword evidence="3" id="KW-1185">Reference proteome</keyword>
<sequence length="739" mass="80193">MQVALLVLGTQHVHDFAVLGSASRALGLALGVAFEAVLVEGVAAQEIAEVSCFLAVLVDFAFIVLYLLALPLQLIDEVFQLDLQVPFMVHVFLSQEDSVVVVASLPENLDGDLHIEVDLAFTALLKYGAGGPRRYNMAAIIELILRSSVVWSALASDCLCRACRYAVRLWILCASKNFLMTYDGSSFPMNTHPSISGEDVEGAPLRHHIHDVIEGGTLVSIEGEAGPSFVRLVQVHAFLTGHNELGVLGRVCQGGAAQRTAVCIQLYFRERRSAAVLLKDISQNNVTPAGVTRRDSARKNKVFPIIHRVLHGVFVKEDEFSPLVQKNSGHVPTHIQETVTQSQSITHLRRTDMASSKKLVLAAASLVSAGDEDWRLGQLLRLALSHASLPSETPPLETSSWTTALSGFFFFVTAAPFLSNLSRGGAAGGQVGLCHAALQLCASYTRFLCLCLGTDITQALCCPHCPLSSSISSSFSWTKALTLGLLFFLGTPEFPPVGLLWIFFLGFSSVSFQAPLATASMVLKTLSTFDTAGLHFLKIFFAWHGVSPSCGGVAWVEVEVTEESEGEGADHSPPVSQDLGGPAVIQAWMFLPHQGAVAFAEEEEGIHRPPCPLFTRVLLHFLRCACTLHMVPSTFNYTHLLQLLFILLFLLLGEIQSLFGEKWVPLQALAFGTLALPGLGLASFRIAQPPSMCLLLKDLASLVSRWFWSQVKLLMPDRTLRLGVVPPLSSFSRTINGTK</sequence>
<keyword evidence="1" id="KW-1133">Transmembrane helix</keyword>
<feature type="transmembrane region" description="Helical" evidence="1">
    <location>
        <begin position="665"/>
        <end position="687"/>
    </location>
</feature>
<gene>
    <name evidence="2" type="ORF">EYF80_009622</name>
</gene>
<dbReference type="EMBL" id="SRLO01000057">
    <property type="protein sequence ID" value="TNN80111.1"/>
    <property type="molecule type" value="Genomic_DNA"/>
</dbReference>